<protein>
    <recommendedName>
        <fullName evidence="1">Protein kinase domain-containing protein</fullName>
    </recommendedName>
</protein>
<dbReference type="InterPro" id="IPR000719">
    <property type="entry name" value="Prot_kinase_dom"/>
</dbReference>
<organism evidence="2 3">
    <name type="scientific">Fistulifera solaris</name>
    <name type="common">Oleaginous diatom</name>
    <dbReference type="NCBI Taxonomy" id="1519565"/>
    <lineage>
        <taxon>Eukaryota</taxon>
        <taxon>Sar</taxon>
        <taxon>Stramenopiles</taxon>
        <taxon>Ochrophyta</taxon>
        <taxon>Bacillariophyta</taxon>
        <taxon>Bacillariophyceae</taxon>
        <taxon>Bacillariophycidae</taxon>
        <taxon>Naviculales</taxon>
        <taxon>Naviculaceae</taxon>
        <taxon>Fistulifera</taxon>
    </lineage>
</organism>
<dbReference type="PANTHER" id="PTHR23020">
    <property type="entry name" value="UNCHARACTERIZED NUCLEAR HORMONE RECEPTOR-RELATED"/>
    <property type="match status" value="1"/>
</dbReference>
<sequence>MKPPEALRLAKACLDDESLTEQSVSTRRVCSLWSGMGSIYELRVADRLHVAIKHVPVANPKATFGERRKAVAYQVEANFYEHAASQFPTLRLPQLYHMERPENSITLCLEWMSGPRYSSSSRVKDALTWLATLHGESWGGRADALVASCGLHAQGTYWHLDTRPEEHAQMPNRGWEGRLKRAARAIHDALQRDVMQCIVHGDVKEPNLLLDSNGVVTMCDFQYTGKGSPTQDLAYFFCSSVDTEEVDEEQLVRHYHQVLTQKIVDPSAIPSWDHLQLSMDLAYCDFCRFMSGWGYWGSVDDIQSRVKAVLNRLDNGKDLGSEEAYDAAIRRHFW</sequence>
<evidence type="ECO:0000259" key="1">
    <source>
        <dbReference type="PROSITE" id="PS50011"/>
    </source>
</evidence>
<evidence type="ECO:0000313" key="2">
    <source>
        <dbReference type="EMBL" id="GAX14703.1"/>
    </source>
</evidence>
<dbReference type="InterPro" id="IPR008271">
    <property type="entry name" value="Ser/Thr_kinase_AS"/>
</dbReference>
<dbReference type="Gene3D" id="3.90.1200.10">
    <property type="match status" value="1"/>
</dbReference>
<evidence type="ECO:0000313" key="3">
    <source>
        <dbReference type="Proteomes" id="UP000198406"/>
    </source>
</evidence>
<dbReference type="PROSITE" id="PS50011">
    <property type="entry name" value="PROTEIN_KINASE_DOM"/>
    <property type="match status" value="1"/>
</dbReference>
<name>A0A1Z5JL07_FISSO</name>
<dbReference type="PROSITE" id="PS00108">
    <property type="entry name" value="PROTEIN_KINASE_ST"/>
    <property type="match status" value="1"/>
</dbReference>
<dbReference type="AlphaFoldDB" id="A0A1Z5JL07"/>
<gene>
    <name evidence="2" type="ORF">FisN_11Hh244</name>
</gene>
<feature type="domain" description="Protein kinase" evidence="1">
    <location>
        <begin position="28"/>
        <end position="334"/>
    </location>
</feature>
<dbReference type="InParanoid" id="A0A1Z5JL07"/>
<dbReference type="GO" id="GO:0005524">
    <property type="term" value="F:ATP binding"/>
    <property type="evidence" value="ECO:0007669"/>
    <property type="project" value="InterPro"/>
</dbReference>
<dbReference type="PANTHER" id="PTHR23020:SF41">
    <property type="entry name" value="AMINOGLYCOSIDE PHOSPHOTRANSFERASE DOMAIN-CONTAINING PROTEIN"/>
    <property type="match status" value="1"/>
</dbReference>
<dbReference type="Proteomes" id="UP000198406">
    <property type="component" value="Unassembled WGS sequence"/>
</dbReference>
<dbReference type="InterPro" id="IPR052961">
    <property type="entry name" value="Oxido-Kinase-like_Enzymes"/>
</dbReference>
<reference evidence="2 3" key="1">
    <citation type="journal article" date="2015" name="Plant Cell">
        <title>Oil accumulation by the oleaginous diatom Fistulifera solaris as revealed by the genome and transcriptome.</title>
        <authorList>
            <person name="Tanaka T."/>
            <person name="Maeda Y."/>
            <person name="Veluchamy A."/>
            <person name="Tanaka M."/>
            <person name="Abida H."/>
            <person name="Marechal E."/>
            <person name="Bowler C."/>
            <person name="Muto M."/>
            <person name="Sunaga Y."/>
            <person name="Tanaka M."/>
            <person name="Yoshino T."/>
            <person name="Taniguchi T."/>
            <person name="Fukuda Y."/>
            <person name="Nemoto M."/>
            <person name="Matsumoto M."/>
            <person name="Wong P.S."/>
            <person name="Aburatani S."/>
            <person name="Fujibuchi W."/>
        </authorList>
    </citation>
    <scope>NUCLEOTIDE SEQUENCE [LARGE SCALE GENOMIC DNA]</scope>
    <source>
        <strain evidence="2 3">JPCC DA0580</strain>
    </source>
</reference>
<comment type="caution">
    <text evidence="2">The sequence shown here is derived from an EMBL/GenBank/DDBJ whole genome shotgun (WGS) entry which is preliminary data.</text>
</comment>
<dbReference type="InterPro" id="IPR011009">
    <property type="entry name" value="Kinase-like_dom_sf"/>
</dbReference>
<proteinExistence type="predicted"/>
<keyword evidence="3" id="KW-1185">Reference proteome</keyword>
<dbReference type="SUPFAM" id="SSF56112">
    <property type="entry name" value="Protein kinase-like (PK-like)"/>
    <property type="match status" value="1"/>
</dbReference>
<dbReference type="EMBL" id="BDSP01000082">
    <property type="protein sequence ID" value="GAX14703.1"/>
    <property type="molecule type" value="Genomic_DNA"/>
</dbReference>
<accession>A0A1Z5JL07</accession>
<dbReference type="InterPro" id="IPR002575">
    <property type="entry name" value="Aminoglycoside_PTrfase"/>
</dbReference>
<dbReference type="OrthoDB" id="411145at2759"/>
<dbReference type="GO" id="GO:0004672">
    <property type="term" value="F:protein kinase activity"/>
    <property type="evidence" value="ECO:0007669"/>
    <property type="project" value="InterPro"/>
</dbReference>
<dbReference type="Pfam" id="PF01636">
    <property type="entry name" value="APH"/>
    <property type="match status" value="1"/>
</dbReference>